<reference evidence="2" key="1">
    <citation type="submission" date="2023-07" db="EMBL/GenBank/DDBJ databases">
        <title>30 novel species of actinomycetes from the DSMZ collection.</title>
        <authorList>
            <person name="Nouioui I."/>
        </authorList>
    </citation>
    <scope>NUCLEOTIDE SEQUENCE [LARGE SCALE GENOMIC DNA]</scope>
    <source>
        <strain evidence="2">DSM 44915</strain>
    </source>
</reference>
<accession>A0ABU2JUB3</accession>
<sequence length="164" mass="18089">MFNITRVQVEILTARESGQPTTGAVFLGFGGREFRLTTGDPADFQGNTTRKFELGGPEANVANAARNDPTRPQLTTKDLNRPVYLRFEPRGGQPEWVLEYALVRAFGPSGERLDIWNTPALQDDTEPKTHKIWLGEDAGLIYYLTHASSAPGPTPPDPPEPRSV</sequence>
<evidence type="ECO:0000313" key="1">
    <source>
        <dbReference type="EMBL" id="MDT0268562.1"/>
    </source>
</evidence>
<evidence type="ECO:0008006" key="3">
    <source>
        <dbReference type="Google" id="ProtNLM"/>
    </source>
</evidence>
<gene>
    <name evidence="1" type="ORF">RM844_19940</name>
</gene>
<dbReference type="Proteomes" id="UP001183410">
    <property type="component" value="Unassembled WGS sequence"/>
</dbReference>
<protein>
    <recommendedName>
        <fullName evidence="3">PLAT domain-containing protein</fullName>
    </recommendedName>
</protein>
<dbReference type="EMBL" id="JAVREO010000011">
    <property type="protein sequence ID" value="MDT0268562.1"/>
    <property type="molecule type" value="Genomic_DNA"/>
</dbReference>
<organism evidence="1 2">
    <name type="scientific">Streptomyces chisholmiae</name>
    <dbReference type="NCBI Taxonomy" id="3075540"/>
    <lineage>
        <taxon>Bacteria</taxon>
        <taxon>Bacillati</taxon>
        <taxon>Actinomycetota</taxon>
        <taxon>Actinomycetes</taxon>
        <taxon>Kitasatosporales</taxon>
        <taxon>Streptomycetaceae</taxon>
        <taxon>Streptomyces</taxon>
    </lineage>
</organism>
<proteinExistence type="predicted"/>
<comment type="caution">
    <text evidence="1">The sequence shown here is derived from an EMBL/GenBank/DDBJ whole genome shotgun (WGS) entry which is preliminary data.</text>
</comment>
<dbReference type="RefSeq" id="WP_311668646.1">
    <property type="nucleotide sequence ID" value="NZ_JAVREO010000011.1"/>
</dbReference>
<keyword evidence="2" id="KW-1185">Reference proteome</keyword>
<evidence type="ECO:0000313" key="2">
    <source>
        <dbReference type="Proteomes" id="UP001183410"/>
    </source>
</evidence>
<name>A0ABU2JUB3_9ACTN</name>